<evidence type="ECO:0000313" key="1">
    <source>
        <dbReference type="EMBL" id="MBB5915546.1"/>
    </source>
</evidence>
<gene>
    <name evidence="1" type="ORF">BJY24_004458</name>
</gene>
<comment type="caution">
    <text evidence="1">The sequence shown here is derived from an EMBL/GenBank/DDBJ whole genome shotgun (WGS) entry which is preliminary data.</text>
</comment>
<accession>A0A7W9PGE8</accession>
<dbReference type="GO" id="GO:0003677">
    <property type="term" value="F:DNA binding"/>
    <property type="evidence" value="ECO:0007669"/>
    <property type="project" value="UniProtKB-KW"/>
</dbReference>
<reference evidence="1 2" key="1">
    <citation type="submission" date="2020-08" db="EMBL/GenBank/DDBJ databases">
        <title>Sequencing the genomes of 1000 actinobacteria strains.</title>
        <authorList>
            <person name="Klenk H.-P."/>
        </authorList>
    </citation>
    <scope>NUCLEOTIDE SEQUENCE [LARGE SCALE GENOMIC DNA]</scope>
    <source>
        <strain evidence="1 2">DSM 43582</strain>
    </source>
</reference>
<dbReference type="EMBL" id="JACHIT010000002">
    <property type="protein sequence ID" value="MBB5915546.1"/>
    <property type="molecule type" value="Genomic_DNA"/>
</dbReference>
<protein>
    <submittedName>
        <fullName evidence="1">DNA-binding ferritin-like protein (Dps family)</fullName>
    </submittedName>
</protein>
<dbReference type="AlphaFoldDB" id="A0A7W9PGE8"/>
<evidence type="ECO:0000313" key="2">
    <source>
        <dbReference type="Proteomes" id="UP000540412"/>
    </source>
</evidence>
<dbReference type="Proteomes" id="UP000540412">
    <property type="component" value="Unassembled WGS sequence"/>
</dbReference>
<keyword evidence="1" id="KW-0238">DNA-binding</keyword>
<proteinExistence type="predicted"/>
<organism evidence="1 2">
    <name type="scientific">Nocardia transvalensis</name>
    <dbReference type="NCBI Taxonomy" id="37333"/>
    <lineage>
        <taxon>Bacteria</taxon>
        <taxon>Bacillati</taxon>
        <taxon>Actinomycetota</taxon>
        <taxon>Actinomycetes</taxon>
        <taxon>Mycobacteriales</taxon>
        <taxon>Nocardiaceae</taxon>
        <taxon>Nocardia</taxon>
    </lineage>
</organism>
<name>A0A7W9PGE8_9NOCA</name>
<sequence length="34" mass="3775">MNFWEKITGSDLTRECRAFDVRAGALPAEYQAAG</sequence>
<keyword evidence="2" id="KW-1185">Reference proteome</keyword>